<dbReference type="Gene3D" id="1.20.1260.10">
    <property type="match status" value="1"/>
</dbReference>
<feature type="domain" description="Iminophenyl-pyruvate dimer synthase" evidence="2">
    <location>
        <begin position="32"/>
        <end position="308"/>
    </location>
</feature>
<keyword evidence="4" id="KW-1185">Reference proteome</keyword>
<evidence type="ECO:0000256" key="1">
    <source>
        <dbReference type="SAM" id="MobiDB-lite"/>
    </source>
</evidence>
<dbReference type="AlphaFoldDB" id="A0A2S0P8R1"/>
<evidence type="ECO:0000313" key="4">
    <source>
        <dbReference type="Proteomes" id="UP000244173"/>
    </source>
</evidence>
<dbReference type="Proteomes" id="UP000244173">
    <property type="component" value="Chromosome"/>
</dbReference>
<dbReference type="Pfam" id="PF12902">
    <property type="entry name" value="Ferritin-like"/>
    <property type="match status" value="1"/>
</dbReference>
<dbReference type="PANTHER" id="PTHR34400">
    <property type="match status" value="1"/>
</dbReference>
<evidence type="ECO:0000313" key="3">
    <source>
        <dbReference type="EMBL" id="AVY93779.1"/>
    </source>
</evidence>
<dbReference type="STRING" id="1122240.GCA_000620105_03435"/>
<name>A0A2S0P8R1_9NEIS</name>
<dbReference type="EMBL" id="CP028519">
    <property type="protein sequence ID" value="AVY93779.1"/>
    <property type="molecule type" value="Genomic_DNA"/>
</dbReference>
<protein>
    <recommendedName>
        <fullName evidence="2">Iminophenyl-pyruvate dimer synthase domain-containing protein</fullName>
    </recommendedName>
</protein>
<accession>A0A2S0P8R1</accession>
<sequence length="685" mass="74138">MEIPVLGNSITLVDDRSLDCLASDTSAVRAIVQAAVSVELFTIPLYMTTLYSIQGTHQINSKQLDYYQGRQWPGASASARPATDNQRAFNLIFSVFIQEMLHLQMAANLANAIGEQPDFTPAALVDKTGLGWRCYGPQHSVLPHIIDLKDTDTYRHVRVNLEALNDNQIALFRAIEQPEADARAELARQPPSVQEKYFPTVPFSGWTADKGVNDLPMFGTIGWMYECLAQYISIEYQDGETLWQKLFRADSVQQDMFNSHAQGSGHPMMEFPHFDTRFTAEDGLGVDTSFNKAIDMMSAITDQGEGSDIGIARYRRGLQLQVVQGKYREDFAALKVDYPSYTGSGDPAPSADAHARHDSSALTHFERFTALALLLPGVETWEQWHQRGNSWSASLLTNADYNPATAPANIPAPDAVAGALNRLKQDQTTMWPVLSKVSVGAIAGITTVLNDYWQHPGMDFPYPSMVGSGDRISLCWAVFGMAPDLSLDIGQRDPGTLYHACQGMSLDGSSGDSCAAIEIYHTCRGSNSCRAEGGCGFVQCDSDSGGGHSCSALAHRAPATGQAAQAMCGRSPTVDKGAQVLCGGPSPDADLYSAPGDNKCKSFGGCAVPISASQMFPKDGQMQLYDFAGPPYQSEPFGEPLDFAVGESVYDKAWQAYGEVMAQRGKTAGEPPAPTDLRLALPPST</sequence>
<organism evidence="3 4">
    <name type="scientific">Microvirgula aerodenitrificans</name>
    <dbReference type="NCBI Taxonomy" id="57480"/>
    <lineage>
        <taxon>Bacteria</taxon>
        <taxon>Pseudomonadati</taxon>
        <taxon>Pseudomonadota</taxon>
        <taxon>Betaproteobacteria</taxon>
        <taxon>Neisseriales</taxon>
        <taxon>Aquaspirillaceae</taxon>
        <taxon>Microvirgula</taxon>
    </lineage>
</organism>
<evidence type="ECO:0000259" key="2">
    <source>
        <dbReference type="Pfam" id="PF12902"/>
    </source>
</evidence>
<proteinExistence type="predicted"/>
<dbReference type="RefSeq" id="WP_107888982.1">
    <property type="nucleotide sequence ID" value="NZ_CP028519.1"/>
</dbReference>
<dbReference type="InterPro" id="IPR012347">
    <property type="entry name" value="Ferritin-like"/>
</dbReference>
<dbReference type="PANTHER" id="PTHR34400:SF4">
    <property type="entry name" value="MEMBRANE PROTEIN"/>
    <property type="match status" value="1"/>
</dbReference>
<dbReference type="InterPro" id="IPR026820">
    <property type="entry name" value="VioB/RebD_dom"/>
</dbReference>
<feature type="region of interest" description="Disordered" evidence="1">
    <location>
        <begin position="665"/>
        <end position="685"/>
    </location>
</feature>
<reference evidence="3 4" key="1">
    <citation type="submission" date="2018-04" db="EMBL/GenBank/DDBJ databases">
        <title>Denitrifier Microvirgula.</title>
        <authorList>
            <person name="Anderson E."/>
            <person name="Jang J."/>
            <person name="Ishii S."/>
        </authorList>
    </citation>
    <scope>NUCLEOTIDE SEQUENCE [LARGE SCALE GENOMIC DNA]</scope>
    <source>
        <strain evidence="3 4">BE2.4</strain>
    </source>
</reference>
<gene>
    <name evidence="3" type="ORF">DAI18_06770</name>
</gene>
<dbReference type="KEGG" id="maer:DAI18_06770"/>
<dbReference type="OrthoDB" id="9800162at2"/>